<dbReference type="InterPro" id="IPR043504">
    <property type="entry name" value="Peptidase_S1_PA_chymotrypsin"/>
</dbReference>
<sequence>MPRRLLGVLAAAFLGTATLTAGASTASAATSTAPSALAPLKVAAVDFHGIVALSNCSGSLVRTPNSADSDPALVLTNGHCYEGGMPSAGQVIKNRSSSRTFTLLNSSGTGSLGTLRANSMLYATMTDTDVALYRLNRTYASIQQTYGTTALELSLQHPTAGTGLRVVSGYWRRMYSCNLDGFAYRLRESQWTWKDSVRYTSSCNTIGGTSGSPVIDAASGKVIAVNNTMNEDGASCTLNNPCEVDEAGNVTVRQNIGYAQETYILGACIAPGSVIDFNRPGCLVPSGA</sequence>
<dbReference type="EMBL" id="JAXCEH010000018">
    <property type="protein sequence ID" value="MFA1557058.1"/>
    <property type="molecule type" value="Genomic_DNA"/>
</dbReference>
<keyword evidence="3" id="KW-1185">Reference proteome</keyword>
<dbReference type="GO" id="GO:0006508">
    <property type="term" value="P:proteolysis"/>
    <property type="evidence" value="ECO:0007669"/>
    <property type="project" value="UniProtKB-KW"/>
</dbReference>
<dbReference type="Proteomes" id="UP001569904">
    <property type="component" value="Unassembled WGS sequence"/>
</dbReference>
<name>A0ABV4R4A0_9ACTN</name>
<gene>
    <name evidence="2" type="ORF">SM436_25560</name>
</gene>
<dbReference type="InterPro" id="IPR009003">
    <property type="entry name" value="Peptidase_S1_PA"/>
</dbReference>
<dbReference type="GO" id="GO:0008233">
    <property type="term" value="F:peptidase activity"/>
    <property type="evidence" value="ECO:0007669"/>
    <property type="project" value="UniProtKB-KW"/>
</dbReference>
<dbReference type="SUPFAM" id="SSF50494">
    <property type="entry name" value="Trypsin-like serine proteases"/>
    <property type="match status" value="1"/>
</dbReference>
<comment type="caution">
    <text evidence="2">The sequence shown here is derived from an EMBL/GenBank/DDBJ whole genome shotgun (WGS) entry which is preliminary data.</text>
</comment>
<keyword evidence="2" id="KW-0378">Hydrolase</keyword>
<dbReference type="RefSeq" id="WP_371943804.1">
    <property type="nucleotide sequence ID" value="NZ_JAXCEH010000018.1"/>
</dbReference>
<keyword evidence="2" id="KW-0645">Protease</keyword>
<evidence type="ECO:0000313" key="3">
    <source>
        <dbReference type="Proteomes" id="UP001569904"/>
    </source>
</evidence>
<proteinExistence type="predicted"/>
<accession>A0ABV4R4A0</accession>
<feature type="signal peptide" evidence="1">
    <location>
        <begin position="1"/>
        <end position="23"/>
    </location>
</feature>
<reference evidence="2 3" key="1">
    <citation type="submission" date="2023-11" db="EMBL/GenBank/DDBJ databases">
        <title>Actinomadura monticuli sp. nov., isolated from volcanic ash.</title>
        <authorList>
            <person name="Lee S.D."/>
            <person name="Yang H."/>
            <person name="Kim I.S."/>
        </authorList>
    </citation>
    <scope>NUCLEOTIDE SEQUENCE [LARGE SCALE GENOMIC DNA]</scope>
    <source>
        <strain evidence="2 3">DSM 45346</strain>
    </source>
</reference>
<evidence type="ECO:0000313" key="2">
    <source>
        <dbReference type="EMBL" id="MFA1557058.1"/>
    </source>
</evidence>
<organism evidence="2 3">
    <name type="scientific">Actinomadura chokoriensis</name>
    <dbReference type="NCBI Taxonomy" id="454156"/>
    <lineage>
        <taxon>Bacteria</taxon>
        <taxon>Bacillati</taxon>
        <taxon>Actinomycetota</taxon>
        <taxon>Actinomycetes</taxon>
        <taxon>Streptosporangiales</taxon>
        <taxon>Thermomonosporaceae</taxon>
        <taxon>Actinomadura</taxon>
    </lineage>
</organism>
<evidence type="ECO:0000256" key="1">
    <source>
        <dbReference type="SAM" id="SignalP"/>
    </source>
</evidence>
<dbReference type="Gene3D" id="2.40.10.10">
    <property type="entry name" value="Trypsin-like serine proteases"/>
    <property type="match status" value="2"/>
</dbReference>
<feature type="chain" id="PRO_5045572059" evidence="1">
    <location>
        <begin position="24"/>
        <end position="288"/>
    </location>
</feature>
<keyword evidence="1" id="KW-0732">Signal</keyword>
<protein>
    <submittedName>
        <fullName evidence="2">Serine protease</fullName>
    </submittedName>
</protein>
<dbReference type="Pfam" id="PF13365">
    <property type="entry name" value="Trypsin_2"/>
    <property type="match status" value="1"/>
</dbReference>